<dbReference type="InterPro" id="IPR018584">
    <property type="entry name" value="GT87"/>
</dbReference>
<evidence type="ECO:0000256" key="5">
    <source>
        <dbReference type="ARBA" id="ARBA00022989"/>
    </source>
</evidence>
<feature type="transmembrane region" description="Helical" evidence="9">
    <location>
        <begin position="257"/>
        <end position="278"/>
    </location>
</feature>
<reference evidence="11" key="1">
    <citation type="journal article" date="2019" name="Int. J. Syst. Evol. Microbiol.">
        <title>The Global Catalogue of Microorganisms (GCM) 10K type strain sequencing project: providing services to taxonomists for standard genome sequencing and annotation.</title>
        <authorList>
            <consortium name="The Broad Institute Genomics Platform"/>
            <consortium name="The Broad Institute Genome Sequencing Center for Infectious Disease"/>
            <person name="Wu L."/>
            <person name="Ma J."/>
        </authorList>
    </citation>
    <scope>NUCLEOTIDE SEQUENCE [LARGE SCALE GENOMIC DNA]</scope>
    <source>
        <strain evidence="11">JCM 9458</strain>
    </source>
</reference>
<keyword evidence="11" id="KW-1185">Reference proteome</keyword>
<proteinExistence type="inferred from homology"/>
<sequence length="501" mass="55227">MTQQTTERTDVDIVIPSHSDRVVAGLSEAVGGPLGRHASLRKRFWTPLQVALLLTTLVFAFNWVQKSPCRDGAWENYDQYRNACYTDVLALYYAEELNKGYIPYLDHEVEYPVLTGIMMGVIGLPVHALVSSGAVDFLTPGNPNEGTVFYDLTALALAAFGLVTTWAVVRSRARRPWDGVIVALAPAVFVTATVNWDYLAIALTALAILAWSRQRPGWAGVFFGLATAAKFYPLLILGPLVLLCLRRRTTEARLSALVTVSSGVFTWLVINVPFAIMAPNGWSRFFRLSSERPIDWGTFWYIGTHIPVGRTADGKPDLGLPPFVWLGDHIPALNASAWVLYALCCIGIAALIMFAPRRPRLGAMAFLVVATFLLTNKVWSQQFVLWLVPLAVLARPKWRAILIWQACELAYFFSFYQILIRVSGGKSAVLPEAAFTLASIARWLSVAVLCGLVVREALRPELDVVRQDGVDDPEGGVLDETPPPPPRSPELEKHPVAAVDT</sequence>
<dbReference type="PIRSF" id="PIRSF010361">
    <property type="entry name" value="UCP010361"/>
    <property type="match status" value="1"/>
</dbReference>
<feature type="transmembrane region" description="Helical" evidence="9">
    <location>
        <begin position="361"/>
        <end position="380"/>
    </location>
</feature>
<evidence type="ECO:0000256" key="6">
    <source>
        <dbReference type="ARBA" id="ARBA00023136"/>
    </source>
</evidence>
<evidence type="ECO:0000256" key="9">
    <source>
        <dbReference type="SAM" id="Phobius"/>
    </source>
</evidence>
<keyword evidence="6 9" id="KW-0472">Membrane</keyword>
<comment type="subcellular location">
    <subcellularLocation>
        <location evidence="1">Cell membrane</location>
        <topology evidence="1">Multi-pass membrane protein</topology>
    </subcellularLocation>
</comment>
<keyword evidence="4 9" id="KW-0812">Transmembrane</keyword>
<dbReference type="EMBL" id="BAAAYN010000044">
    <property type="protein sequence ID" value="GAA3393945.1"/>
    <property type="molecule type" value="Genomic_DNA"/>
</dbReference>
<evidence type="ECO:0000256" key="7">
    <source>
        <dbReference type="ARBA" id="ARBA00024033"/>
    </source>
</evidence>
<dbReference type="RefSeq" id="WP_345731741.1">
    <property type="nucleotide sequence ID" value="NZ_BAAAYN010000044.1"/>
</dbReference>
<keyword evidence="2" id="KW-1003">Cell membrane</keyword>
<evidence type="ECO:0000313" key="10">
    <source>
        <dbReference type="EMBL" id="GAA3393945.1"/>
    </source>
</evidence>
<accession>A0ABP6T5T5</accession>
<evidence type="ECO:0000256" key="4">
    <source>
        <dbReference type="ARBA" id="ARBA00022692"/>
    </source>
</evidence>
<evidence type="ECO:0000256" key="2">
    <source>
        <dbReference type="ARBA" id="ARBA00022475"/>
    </source>
</evidence>
<evidence type="ECO:0000313" key="11">
    <source>
        <dbReference type="Proteomes" id="UP001501676"/>
    </source>
</evidence>
<organism evidence="10 11">
    <name type="scientific">Cryptosporangium minutisporangium</name>
    <dbReference type="NCBI Taxonomy" id="113569"/>
    <lineage>
        <taxon>Bacteria</taxon>
        <taxon>Bacillati</taxon>
        <taxon>Actinomycetota</taxon>
        <taxon>Actinomycetes</taxon>
        <taxon>Cryptosporangiales</taxon>
        <taxon>Cryptosporangiaceae</taxon>
        <taxon>Cryptosporangium</taxon>
    </lineage>
</organism>
<feature type="transmembrane region" description="Helical" evidence="9">
    <location>
        <begin position="217"/>
        <end position="245"/>
    </location>
</feature>
<comment type="similarity">
    <text evidence="7">Belongs to the glycosyltransferase 87 family.</text>
</comment>
<feature type="transmembrane region" description="Helical" evidence="9">
    <location>
        <begin position="148"/>
        <end position="169"/>
    </location>
</feature>
<dbReference type="InterPro" id="IPR016570">
    <property type="entry name" value="UCP010361"/>
</dbReference>
<comment type="caution">
    <text evidence="10">The sequence shown here is derived from an EMBL/GenBank/DDBJ whole genome shotgun (WGS) entry which is preliminary data.</text>
</comment>
<keyword evidence="5 9" id="KW-1133">Transmembrane helix</keyword>
<evidence type="ECO:0000256" key="1">
    <source>
        <dbReference type="ARBA" id="ARBA00004651"/>
    </source>
</evidence>
<protein>
    <submittedName>
        <fullName evidence="10">Glycosyltransferase 87 family protein</fullName>
    </submittedName>
</protein>
<gene>
    <name evidence="10" type="ORF">GCM10020369_61480</name>
</gene>
<keyword evidence="3" id="KW-0808">Transferase</keyword>
<name>A0ABP6T5T5_9ACTN</name>
<feature type="region of interest" description="Disordered" evidence="8">
    <location>
        <begin position="467"/>
        <end position="501"/>
    </location>
</feature>
<evidence type="ECO:0000256" key="3">
    <source>
        <dbReference type="ARBA" id="ARBA00022679"/>
    </source>
</evidence>
<dbReference type="Pfam" id="PF09594">
    <property type="entry name" value="GT87"/>
    <property type="match status" value="1"/>
</dbReference>
<feature type="transmembrane region" description="Helical" evidence="9">
    <location>
        <begin position="181"/>
        <end position="211"/>
    </location>
</feature>
<feature type="transmembrane region" description="Helical" evidence="9">
    <location>
        <begin position="109"/>
        <end position="128"/>
    </location>
</feature>
<feature type="transmembrane region" description="Helical" evidence="9">
    <location>
        <begin position="400"/>
        <end position="422"/>
    </location>
</feature>
<feature type="transmembrane region" description="Helical" evidence="9">
    <location>
        <begin position="335"/>
        <end position="354"/>
    </location>
</feature>
<dbReference type="Proteomes" id="UP001501676">
    <property type="component" value="Unassembled WGS sequence"/>
</dbReference>
<evidence type="ECO:0000256" key="8">
    <source>
        <dbReference type="SAM" id="MobiDB-lite"/>
    </source>
</evidence>